<accession>A0A480A7X5</accession>
<feature type="domain" description="Glycosyltransferase 2-like" evidence="4">
    <location>
        <begin position="16"/>
        <end position="177"/>
    </location>
</feature>
<dbReference type="InterPro" id="IPR029044">
    <property type="entry name" value="Nucleotide-diphossugar_trans"/>
</dbReference>
<protein>
    <submittedName>
        <fullName evidence="5">Glycosyl transferase family 2</fullName>
    </submittedName>
</protein>
<dbReference type="Gene3D" id="3.90.550.10">
    <property type="entry name" value="Spore Coat Polysaccharide Biosynthesis Protein SpsA, Chain A"/>
    <property type="match status" value="1"/>
</dbReference>
<comment type="similarity">
    <text evidence="1">Belongs to the glycosyltransferase 2 family.</text>
</comment>
<dbReference type="AlphaFoldDB" id="A0A480A7X5"/>
<evidence type="ECO:0000256" key="1">
    <source>
        <dbReference type="ARBA" id="ARBA00006739"/>
    </source>
</evidence>
<dbReference type="PANTHER" id="PTHR43685">
    <property type="entry name" value="GLYCOSYLTRANSFERASE"/>
    <property type="match status" value="1"/>
</dbReference>
<dbReference type="SUPFAM" id="SSF53448">
    <property type="entry name" value="Nucleotide-diphospho-sugar transferases"/>
    <property type="match status" value="1"/>
</dbReference>
<keyword evidence="2" id="KW-0328">Glycosyltransferase</keyword>
<sequence>MTGFPKNEGILLPNVSVVMSVYNDAQTVKTSVDSILNQTFTDFEFIIINDGSTDETGTILDRLASQDSRIKVIHQENTGLTQALIRGCNQAQGEFIARQDADDYSYPQRLELQLAKIQSSPQIGMVSCSTQYIGPEGEPLTIIQRSESPEIATQELLHRRQGPGAHGSVLFRKSVYNAIGGYRPDFYFAQDSDLWLRIAEKAQFASLSQVLYLHRREINSTSGVNRAIQSRFGELGQLCKTARLNSQSESVYLEEAKQLRSQLLANKWQKHPPDPFAVAKAAYFLGSQLLTNGDRRAVNYLWQTVGLCPWHWKGWFRLGQSILQFPFAKVHTIPY</sequence>
<organism evidence="5 6">
    <name type="scientific">Sphaerospermopsis reniformis</name>
    <dbReference type="NCBI Taxonomy" id="531300"/>
    <lineage>
        <taxon>Bacteria</taxon>
        <taxon>Bacillati</taxon>
        <taxon>Cyanobacteriota</taxon>
        <taxon>Cyanophyceae</taxon>
        <taxon>Nostocales</taxon>
        <taxon>Aphanizomenonaceae</taxon>
        <taxon>Sphaerospermopsis</taxon>
    </lineage>
</organism>
<dbReference type="InterPro" id="IPR001173">
    <property type="entry name" value="Glyco_trans_2-like"/>
</dbReference>
<dbReference type="RefSeq" id="WP_137669421.1">
    <property type="nucleotide sequence ID" value="NZ_BJCE01000378.1"/>
</dbReference>
<name>A0A480A7X5_9CYAN</name>
<dbReference type="Pfam" id="PF00535">
    <property type="entry name" value="Glycos_transf_2"/>
    <property type="match status" value="1"/>
</dbReference>
<comment type="caution">
    <text evidence="5">The sequence shown here is derived from an EMBL/GenBank/DDBJ whole genome shotgun (WGS) entry which is preliminary data.</text>
</comment>
<dbReference type="Proteomes" id="UP000300142">
    <property type="component" value="Unassembled WGS sequence"/>
</dbReference>
<dbReference type="EMBL" id="BJCE01000378">
    <property type="protein sequence ID" value="GCL40006.1"/>
    <property type="molecule type" value="Genomic_DNA"/>
</dbReference>
<evidence type="ECO:0000313" key="6">
    <source>
        <dbReference type="Proteomes" id="UP000300142"/>
    </source>
</evidence>
<reference evidence="6" key="1">
    <citation type="submission" date="2019-02" db="EMBL/GenBank/DDBJ databases">
        <title>Draft genome sequence of Sphaerospermopsis reniformis NIES-1949.</title>
        <authorList>
            <person name="Yamaguchi H."/>
            <person name="Suzuki S."/>
            <person name="Kawachi M."/>
        </authorList>
    </citation>
    <scope>NUCLEOTIDE SEQUENCE [LARGE SCALE GENOMIC DNA]</scope>
    <source>
        <strain evidence="6">NIES-1949</strain>
    </source>
</reference>
<evidence type="ECO:0000313" key="5">
    <source>
        <dbReference type="EMBL" id="GCL40006.1"/>
    </source>
</evidence>
<dbReference type="CDD" id="cd00761">
    <property type="entry name" value="Glyco_tranf_GTA_type"/>
    <property type="match status" value="1"/>
</dbReference>
<evidence type="ECO:0000259" key="4">
    <source>
        <dbReference type="Pfam" id="PF00535"/>
    </source>
</evidence>
<dbReference type="PANTHER" id="PTHR43685:SF5">
    <property type="entry name" value="GLYCOSYLTRANSFERASE EPSE-RELATED"/>
    <property type="match status" value="1"/>
</dbReference>
<keyword evidence="3 5" id="KW-0808">Transferase</keyword>
<proteinExistence type="inferred from homology"/>
<dbReference type="InterPro" id="IPR050834">
    <property type="entry name" value="Glycosyltransf_2"/>
</dbReference>
<evidence type="ECO:0000256" key="3">
    <source>
        <dbReference type="ARBA" id="ARBA00022679"/>
    </source>
</evidence>
<gene>
    <name evidence="5" type="ORF">SR1949_51380</name>
</gene>
<evidence type="ECO:0000256" key="2">
    <source>
        <dbReference type="ARBA" id="ARBA00022676"/>
    </source>
</evidence>
<keyword evidence="6" id="KW-1185">Reference proteome</keyword>
<dbReference type="GO" id="GO:0016757">
    <property type="term" value="F:glycosyltransferase activity"/>
    <property type="evidence" value="ECO:0007669"/>
    <property type="project" value="UniProtKB-KW"/>
</dbReference>